<dbReference type="AlphaFoldDB" id="A0A0W8G0Y6"/>
<accession>A0A0W8G0Y6</accession>
<dbReference type="InterPro" id="IPR025388">
    <property type="entry name" value="Alginate_export_dom"/>
</dbReference>
<evidence type="ECO:0000259" key="1">
    <source>
        <dbReference type="Pfam" id="PF13372"/>
    </source>
</evidence>
<sequence>MKYIYSLILLFIVTLSAQEQLKFSAQLRPRFIVDNKNFDSNLSPDTYAEMRSRLGVQFIPTDDLTLFFQLQDARTFGEEPGTISNLKNVDIHQAYFKIDNLFDLPLSLKAGRMQAPYGTERIMARNNWNNIGRSFDGAVLQIDFCTPCEMKLDLFAFRVGESGFPEDSLDQNVLGAFGEFEIIEKHKLQPFIIYYSSSAVSYPFNAFAVGAYLTGTITGFWHQAEFISQFGDERENGPKSLSAYFIGYNATYTFNNVVKPYLSAGVEIYSGDDDLTDDKHKEFNRWFGAGHKYLGYMDYFPRYTFGRGLVDIHVKAGLKPTEKLSIKTALHIFNSDADYILIDGSTTNRFGTEVDIVANYKYNSYLTFESGASLFVPGEIFKERFGDDISTWFYLMAIVDL</sequence>
<dbReference type="Pfam" id="PF13372">
    <property type="entry name" value="Alginate_exp"/>
    <property type="match status" value="1"/>
</dbReference>
<name>A0A0W8G0Y6_9ZZZZ</name>
<gene>
    <name evidence="2" type="ORF">ASZ90_003332</name>
</gene>
<protein>
    <recommendedName>
        <fullName evidence="1">Alginate export domain-containing protein</fullName>
    </recommendedName>
</protein>
<feature type="domain" description="Alginate export" evidence="1">
    <location>
        <begin position="20"/>
        <end position="386"/>
    </location>
</feature>
<dbReference type="InterPro" id="IPR053728">
    <property type="entry name" value="Alginate_Permeability_Chnl"/>
</dbReference>
<comment type="caution">
    <text evidence="2">The sequence shown here is derived from an EMBL/GenBank/DDBJ whole genome shotgun (WGS) entry which is preliminary data.</text>
</comment>
<dbReference type="EMBL" id="LNQE01000400">
    <property type="protein sequence ID" value="KUG26816.1"/>
    <property type="molecule type" value="Genomic_DNA"/>
</dbReference>
<reference evidence="2" key="1">
    <citation type="journal article" date="2015" name="Proc. Natl. Acad. Sci. U.S.A.">
        <title>Networks of energetic and metabolic interactions define dynamics in microbial communities.</title>
        <authorList>
            <person name="Embree M."/>
            <person name="Liu J.K."/>
            <person name="Al-Bassam M.M."/>
            <person name="Zengler K."/>
        </authorList>
    </citation>
    <scope>NUCLEOTIDE SEQUENCE</scope>
</reference>
<evidence type="ECO:0000313" key="2">
    <source>
        <dbReference type="EMBL" id="KUG26816.1"/>
    </source>
</evidence>
<proteinExistence type="predicted"/>
<organism evidence="2">
    <name type="scientific">hydrocarbon metagenome</name>
    <dbReference type="NCBI Taxonomy" id="938273"/>
    <lineage>
        <taxon>unclassified sequences</taxon>
        <taxon>metagenomes</taxon>
        <taxon>ecological metagenomes</taxon>
    </lineage>
</organism>
<dbReference type="Gene3D" id="2.40.160.100">
    <property type="match status" value="1"/>
</dbReference>